<dbReference type="EMBL" id="SETE01000005">
    <property type="protein sequence ID" value="RYM32984.1"/>
    <property type="molecule type" value="Genomic_DNA"/>
</dbReference>
<proteinExistence type="predicted"/>
<reference evidence="1 2" key="1">
    <citation type="submission" date="2019-02" db="EMBL/GenBank/DDBJ databases">
        <title>Genome sequence of the sea-ice species Brumimicrobium glaciale.</title>
        <authorList>
            <person name="Bowman J.P."/>
        </authorList>
    </citation>
    <scope>NUCLEOTIDE SEQUENCE [LARGE SCALE GENOMIC DNA]</scope>
    <source>
        <strain evidence="1 2">IC156</strain>
    </source>
</reference>
<evidence type="ECO:0000313" key="2">
    <source>
        <dbReference type="Proteomes" id="UP000293952"/>
    </source>
</evidence>
<dbReference type="RefSeq" id="WP_130094321.1">
    <property type="nucleotide sequence ID" value="NZ_SETE01000005.1"/>
</dbReference>
<sequence>MKTTKPFEVIYITGIVTPTAEDGDVLTFLALDDYSKFLFPPQMKKTESTDTEFIDLLVKFFNGINETYDRKIHA</sequence>
<name>A0A4Q4KKX6_9FLAO</name>
<dbReference type="AlphaFoldDB" id="A0A4Q4KKX6"/>
<comment type="caution">
    <text evidence="1">The sequence shown here is derived from an EMBL/GenBank/DDBJ whole genome shotgun (WGS) entry which is preliminary data.</text>
</comment>
<protein>
    <submittedName>
        <fullName evidence="1">Uncharacterized protein</fullName>
    </submittedName>
</protein>
<keyword evidence="2" id="KW-1185">Reference proteome</keyword>
<dbReference type="Proteomes" id="UP000293952">
    <property type="component" value="Unassembled WGS sequence"/>
</dbReference>
<gene>
    <name evidence="1" type="ORF">ERX46_13110</name>
</gene>
<organism evidence="1 2">
    <name type="scientific">Brumimicrobium glaciale</name>
    <dbReference type="NCBI Taxonomy" id="200475"/>
    <lineage>
        <taxon>Bacteria</taxon>
        <taxon>Pseudomonadati</taxon>
        <taxon>Bacteroidota</taxon>
        <taxon>Flavobacteriia</taxon>
        <taxon>Flavobacteriales</taxon>
        <taxon>Crocinitomicaceae</taxon>
        <taxon>Brumimicrobium</taxon>
    </lineage>
</organism>
<accession>A0A4Q4KKX6</accession>
<dbReference type="OrthoDB" id="9855646at2"/>
<evidence type="ECO:0000313" key="1">
    <source>
        <dbReference type="EMBL" id="RYM32984.1"/>
    </source>
</evidence>